<gene>
    <name evidence="1" type="ORF">HanXRQr2_Chr03g0113491</name>
</gene>
<evidence type="ECO:0000313" key="1">
    <source>
        <dbReference type="EMBL" id="KAF5814651.1"/>
    </source>
</evidence>
<keyword evidence="2" id="KW-1185">Reference proteome</keyword>
<protein>
    <submittedName>
        <fullName evidence="1">Uncharacterized protein</fullName>
    </submittedName>
</protein>
<dbReference type="Proteomes" id="UP000215914">
    <property type="component" value="Unassembled WGS sequence"/>
</dbReference>
<reference evidence="1" key="1">
    <citation type="journal article" date="2017" name="Nature">
        <title>The sunflower genome provides insights into oil metabolism, flowering and Asterid evolution.</title>
        <authorList>
            <person name="Badouin H."/>
            <person name="Gouzy J."/>
            <person name="Grassa C.J."/>
            <person name="Murat F."/>
            <person name="Staton S.E."/>
            <person name="Cottret L."/>
            <person name="Lelandais-Briere C."/>
            <person name="Owens G.L."/>
            <person name="Carrere S."/>
            <person name="Mayjonade B."/>
            <person name="Legrand L."/>
            <person name="Gill N."/>
            <person name="Kane N.C."/>
            <person name="Bowers J.E."/>
            <person name="Hubner S."/>
            <person name="Bellec A."/>
            <person name="Berard A."/>
            <person name="Berges H."/>
            <person name="Blanchet N."/>
            <person name="Boniface M.C."/>
            <person name="Brunel D."/>
            <person name="Catrice O."/>
            <person name="Chaidir N."/>
            <person name="Claudel C."/>
            <person name="Donnadieu C."/>
            <person name="Faraut T."/>
            <person name="Fievet G."/>
            <person name="Helmstetter N."/>
            <person name="King M."/>
            <person name="Knapp S.J."/>
            <person name="Lai Z."/>
            <person name="Le Paslier M.C."/>
            <person name="Lippi Y."/>
            <person name="Lorenzon L."/>
            <person name="Mandel J.R."/>
            <person name="Marage G."/>
            <person name="Marchand G."/>
            <person name="Marquand E."/>
            <person name="Bret-Mestries E."/>
            <person name="Morien E."/>
            <person name="Nambeesan S."/>
            <person name="Nguyen T."/>
            <person name="Pegot-Espagnet P."/>
            <person name="Pouilly N."/>
            <person name="Raftis F."/>
            <person name="Sallet E."/>
            <person name="Schiex T."/>
            <person name="Thomas J."/>
            <person name="Vandecasteele C."/>
            <person name="Vares D."/>
            <person name="Vear F."/>
            <person name="Vautrin S."/>
            <person name="Crespi M."/>
            <person name="Mangin B."/>
            <person name="Burke J.M."/>
            <person name="Salse J."/>
            <person name="Munos S."/>
            <person name="Vincourt P."/>
            <person name="Rieseberg L.H."/>
            <person name="Langlade N.B."/>
        </authorList>
    </citation>
    <scope>NUCLEOTIDE SEQUENCE</scope>
    <source>
        <tissue evidence="1">Leaves</tissue>
    </source>
</reference>
<name>A0A9K3JGQ0_HELAN</name>
<sequence length="69" mass="8192">MWFRQSGHVTFHNFNHFSTQDLWKTCPHESWLISASSLNSTKQTEHSCLVWQHKESYRTDGVRLLNSPM</sequence>
<reference evidence="1" key="2">
    <citation type="submission" date="2020-06" db="EMBL/GenBank/DDBJ databases">
        <title>Helianthus annuus Genome sequencing and assembly Release 2.</title>
        <authorList>
            <person name="Gouzy J."/>
            <person name="Langlade N."/>
            <person name="Munos S."/>
        </authorList>
    </citation>
    <scope>NUCLEOTIDE SEQUENCE</scope>
    <source>
        <tissue evidence="1">Leaves</tissue>
    </source>
</reference>
<comment type="caution">
    <text evidence="1">The sequence shown here is derived from an EMBL/GenBank/DDBJ whole genome shotgun (WGS) entry which is preliminary data.</text>
</comment>
<organism evidence="1 2">
    <name type="scientific">Helianthus annuus</name>
    <name type="common">Common sunflower</name>
    <dbReference type="NCBI Taxonomy" id="4232"/>
    <lineage>
        <taxon>Eukaryota</taxon>
        <taxon>Viridiplantae</taxon>
        <taxon>Streptophyta</taxon>
        <taxon>Embryophyta</taxon>
        <taxon>Tracheophyta</taxon>
        <taxon>Spermatophyta</taxon>
        <taxon>Magnoliopsida</taxon>
        <taxon>eudicotyledons</taxon>
        <taxon>Gunneridae</taxon>
        <taxon>Pentapetalae</taxon>
        <taxon>asterids</taxon>
        <taxon>campanulids</taxon>
        <taxon>Asterales</taxon>
        <taxon>Asteraceae</taxon>
        <taxon>Asteroideae</taxon>
        <taxon>Heliantheae alliance</taxon>
        <taxon>Heliantheae</taxon>
        <taxon>Helianthus</taxon>
    </lineage>
</organism>
<accession>A0A9K3JGQ0</accession>
<dbReference type="AlphaFoldDB" id="A0A9K3JGQ0"/>
<dbReference type="EMBL" id="MNCJ02000318">
    <property type="protein sequence ID" value="KAF5814651.1"/>
    <property type="molecule type" value="Genomic_DNA"/>
</dbReference>
<evidence type="ECO:0000313" key="2">
    <source>
        <dbReference type="Proteomes" id="UP000215914"/>
    </source>
</evidence>
<proteinExistence type="predicted"/>
<dbReference type="Gramene" id="mRNA:HanXRQr2_Chr03g0113491">
    <property type="protein sequence ID" value="CDS:HanXRQr2_Chr03g0113491.1"/>
    <property type="gene ID" value="HanXRQr2_Chr03g0113491"/>
</dbReference>